<dbReference type="PROSITE" id="PS00086">
    <property type="entry name" value="CYTOCHROME_P450"/>
    <property type="match status" value="1"/>
</dbReference>
<evidence type="ECO:0000256" key="7">
    <source>
        <dbReference type="RuleBase" id="RU000461"/>
    </source>
</evidence>
<dbReference type="Pfam" id="PF00067">
    <property type="entry name" value="p450"/>
    <property type="match status" value="1"/>
</dbReference>
<keyword evidence="11" id="KW-1185">Reference proteome</keyword>
<evidence type="ECO:0000256" key="2">
    <source>
        <dbReference type="ARBA" id="ARBA00010617"/>
    </source>
</evidence>
<dbReference type="GO" id="GO:0004497">
    <property type="term" value="F:monooxygenase activity"/>
    <property type="evidence" value="ECO:0007669"/>
    <property type="project" value="UniProtKB-KW"/>
</dbReference>
<proteinExistence type="inferred from homology"/>
<evidence type="ECO:0000256" key="9">
    <source>
        <dbReference type="SAM" id="Phobius"/>
    </source>
</evidence>
<evidence type="ECO:0000256" key="6">
    <source>
        <dbReference type="PIRSR" id="PIRSR602401-1"/>
    </source>
</evidence>
<gene>
    <name evidence="10" type="ORF">RRF57_011140</name>
</gene>
<protein>
    <recommendedName>
        <fullName evidence="12">Cytochrome P450 monooxygenase</fullName>
    </recommendedName>
</protein>
<evidence type="ECO:0000256" key="5">
    <source>
        <dbReference type="ARBA" id="ARBA00023004"/>
    </source>
</evidence>
<feature type="transmembrane region" description="Helical" evidence="9">
    <location>
        <begin position="12"/>
        <end position="36"/>
    </location>
</feature>
<evidence type="ECO:0000256" key="3">
    <source>
        <dbReference type="ARBA" id="ARBA00022617"/>
    </source>
</evidence>
<evidence type="ECO:0008006" key="12">
    <source>
        <dbReference type="Google" id="ProtNLM"/>
    </source>
</evidence>
<dbReference type="PANTHER" id="PTHR24305">
    <property type="entry name" value="CYTOCHROME P450"/>
    <property type="match status" value="1"/>
</dbReference>
<dbReference type="InterPro" id="IPR017972">
    <property type="entry name" value="Cyt_P450_CS"/>
</dbReference>
<dbReference type="PRINTS" id="PR00385">
    <property type="entry name" value="P450"/>
</dbReference>
<evidence type="ECO:0000256" key="8">
    <source>
        <dbReference type="SAM" id="MobiDB-lite"/>
    </source>
</evidence>
<dbReference type="Proteomes" id="UP001305414">
    <property type="component" value="Unassembled WGS sequence"/>
</dbReference>
<dbReference type="EMBL" id="JAWHQM010000052">
    <property type="protein sequence ID" value="KAK5635428.1"/>
    <property type="molecule type" value="Genomic_DNA"/>
</dbReference>
<dbReference type="CDD" id="cd11058">
    <property type="entry name" value="CYP60B-like"/>
    <property type="match status" value="1"/>
</dbReference>
<dbReference type="AlphaFoldDB" id="A0AAN7UUC4"/>
<dbReference type="PRINTS" id="PR00463">
    <property type="entry name" value="EP450I"/>
</dbReference>
<keyword evidence="9" id="KW-0472">Membrane</keyword>
<dbReference type="SUPFAM" id="SSF48264">
    <property type="entry name" value="Cytochrome P450"/>
    <property type="match status" value="1"/>
</dbReference>
<keyword evidence="9" id="KW-1133">Transmembrane helix</keyword>
<dbReference type="Gene3D" id="1.10.630.10">
    <property type="entry name" value="Cytochrome P450"/>
    <property type="match status" value="1"/>
</dbReference>
<reference evidence="10 11" key="1">
    <citation type="submission" date="2023-10" db="EMBL/GenBank/DDBJ databases">
        <title>Draft genome sequence of Xylaria bambusicola isolate GMP-LS, the root and basal stem rot pathogen of sugarcane in Indonesia.</title>
        <authorList>
            <person name="Selvaraj P."/>
            <person name="Muralishankar V."/>
            <person name="Muruganantham S."/>
            <person name="Sp S."/>
            <person name="Haryani S."/>
            <person name="Lau K.J.X."/>
            <person name="Naqvi N.I."/>
        </authorList>
    </citation>
    <scope>NUCLEOTIDE SEQUENCE [LARGE SCALE GENOMIC DNA]</scope>
    <source>
        <strain evidence="10">GMP-LS</strain>
    </source>
</reference>
<dbReference type="InterPro" id="IPR050121">
    <property type="entry name" value="Cytochrome_P450_monoxygenase"/>
</dbReference>
<comment type="caution">
    <text evidence="10">The sequence shown here is derived from an EMBL/GenBank/DDBJ whole genome shotgun (WGS) entry which is preliminary data.</text>
</comment>
<dbReference type="GO" id="GO:0016705">
    <property type="term" value="F:oxidoreductase activity, acting on paired donors, with incorporation or reduction of molecular oxygen"/>
    <property type="evidence" value="ECO:0007669"/>
    <property type="project" value="InterPro"/>
</dbReference>
<comment type="cofactor">
    <cofactor evidence="1 6">
        <name>heme</name>
        <dbReference type="ChEBI" id="CHEBI:30413"/>
    </cofactor>
</comment>
<comment type="similarity">
    <text evidence="2 7">Belongs to the cytochrome P450 family.</text>
</comment>
<feature type="binding site" description="axial binding residue" evidence="6">
    <location>
        <position position="446"/>
    </location>
    <ligand>
        <name>heme</name>
        <dbReference type="ChEBI" id="CHEBI:30413"/>
    </ligand>
    <ligandPart>
        <name>Fe</name>
        <dbReference type="ChEBI" id="CHEBI:18248"/>
    </ligandPart>
</feature>
<evidence type="ECO:0000313" key="10">
    <source>
        <dbReference type="EMBL" id="KAK5635428.1"/>
    </source>
</evidence>
<keyword evidence="7" id="KW-0503">Monooxygenase</keyword>
<keyword evidence="5 6" id="KW-0408">Iron</keyword>
<keyword evidence="4 6" id="KW-0479">Metal-binding</keyword>
<evidence type="ECO:0000256" key="4">
    <source>
        <dbReference type="ARBA" id="ARBA00022723"/>
    </source>
</evidence>
<accession>A0AAN7UUC4</accession>
<keyword evidence="3 6" id="KW-0349">Heme</keyword>
<dbReference type="GO" id="GO:0020037">
    <property type="term" value="F:heme binding"/>
    <property type="evidence" value="ECO:0007669"/>
    <property type="project" value="InterPro"/>
</dbReference>
<name>A0AAN7UUC4_9PEZI</name>
<feature type="region of interest" description="Disordered" evidence="8">
    <location>
        <begin position="126"/>
        <end position="145"/>
    </location>
</feature>
<dbReference type="InterPro" id="IPR001128">
    <property type="entry name" value="Cyt_P450"/>
</dbReference>
<keyword evidence="7" id="KW-0560">Oxidoreductase</keyword>
<sequence length="503" mass="56735">MLQIAGVHVATPVAAALAAALSIAIYHIAQVVYLLFFHPLAKYPGPKFAAISDSIEALIVKQLWWVWELSSGRLPFTIVDLHKKHGDVVRIRPNELSFATAEAFQDIHGHVSQGKPRFLKTEFYDNDDPTPRITGARDPEVHSRQRKSLSHAFSAKSLREQEEIVQKYINGFLQQLAKLGKNGQKALNMAETFNWLTFDVIGDLSFGEPFGGVEKGETHIWIKVILDSVLNAQTIFLRRKSSFYNFILPFLLPEGANKKLKIHRTFSREKSQKRIQLGDTGRADFFSHMLQRATMSEAEMMSQTASLIIAGSETTATSLSGTTFFLLKNPDCMAKLQSEVRGAFTCVDEITGDSTAGLPYLHGVIEESLRLFPPVPFSMPRYSPGAMVDGYYMPKGTEVSVSALNMPRDERYWHDGDSFRPERWIGEGFNDHKKASQPFSAGARACLGINLAYLEMRLVLAKMVWLYDWELAVPRDGWVRDCKMSILWKKPDLWVKYQPRADA</sequence>
<dbReference type="InterPro" id="IPR036396">
    <property type="entry name" value="Cyt_P450_sf"/>
</dbReference>
<evidence type="ECO:0000313" key="11">
    <source>
        <dbReference type="Proteomes" id="UP001305414"/>
    </source>
</evidence>
<dbReference type="PANTHER" id="PTHR24305:SF210">
    <property type="entry name" value="CYTOCHROME P450 MONOOXYGENASE ASQL-RELATED"/>
    <property type="match status" value="1"/>
</dbReference>
<evidence type="ECO:0000256" key="1">
    <source>
        <dbReference type="ARBA" id="ARBA00001971"/>
    </source>
</evidence>
<dbReference type="GO" id="GO:0005506">
    <property type="term" value="F:iron ion binding"/>
    <property type="evidence" value="ECO:0007669"/>
    <property type="project" value="InterPro"/>
</dbReference>
<organism evidence="10 11">
    <name type="scientific">Xylaria bambusicola</name>
    <dbReference type="NCBI Taxonomy" id="326684"/>
    <lineage>
        <taxon>Eukaryota</taxon>
        <taxon>Fungi</taxon>
        <taxon>Dikarya</taxon>
        <taxon>Ascomycota</taxon>
        <taxon>Pezizomycotina</taxon>
        <taxon>Sordariomycetes</taxon>
        <taxon>Xylariomycetidae</taxon>
        <taxon>Xylariales</taxon>
        <taxon>Xylariaceae</taxon>
        <taxon>Xylaria</taxon>
    </lineage>
</organism>
<dbReference type="InterPro" id="IPR002401">
    <property type="entry name" value="Cyt_P450_E_grp-I"/>
</dbReference>
<keyword evidence="9" id="KW-0812">Transmembrane</keyword>